<organism evidence="3 4">
    <name type="scientific">Agrococcus baldri</name>
    <dbReference type="NCBI Taxonomy" id="153730"/>
    <lineage>
        <taxon>Bacteria</taxon>
        <taxon>Bacillati</taxon>
        <taxon>Actinomycetota</taxon>
        <taxon>Actinomycetes</taxon>
        <taxon>Micrococcales</taxon>
        <taxon>Microbacteriaceae</taxon>
        <taxon>Agrococcus</taxon>
    </lineage>
</organism>
<dbReference type="EMBL" id="BJUU01000003">
    <property type="protein sequence ID" value="GEK79335.1"/>
    <property type="molecule type" value="Genomic_DNA"/>
</dbReference>
<dbReference type="Gene3D" id="1.10.8.1060">
    <property type="entry name" value="Corynebacterium glutamicum thioredoxin-dependent arsenate reductase, N-terminal domain"/>
    <property type="match status" value="1"/>
</dbReference>
<protein>
    <recommendedName>
        <fullName evidence="2">Phosphotyrosine protein phosphatase I domain-containing protein</fullName>
    </recommendedName>
</protein>
<feature type="domain" description="Phosphotyrosine protein phosphatase I" evidence="2">
    <location>
        <begin position="185"/>
        <end position="310"/>
    </location>
</feature>
<keyword evidence="1" id="KW-0059">Arsenical resistance</keyword>
<gene>
    <name evidence="3" type="ORF">ABA31_06860</name>
</gene>
<evidence type="ECO:0000256" key="1">
    <source>
        <dbReference type="ARBA" id="ARBA00022849"/>
    </source>
</evidence>
<comment type="caution">
    <text evidence="3">The sequence shown here is derived from an EMBL/GenBank/DDBJ whole genome shotgun (WGS) entry which is preliminary data.</text>
</comment>
<dbReference type="CDD" id="cd16345">
    <property type="entry name" value="LMWP_ArsC"/>
    <property type="match status" value="1"/>
</dbReference>
<dbReference type="NCBIfam" id="NF046112">
    <property type="entry name" value="MSMEG_6209_Nter"/>
    <property type="match status" value="1"/>
</dbReference>
<accession>A0AA87URC5</accession>
<evidence type="ECO:0000259" key="2">
    <source>
        <dbReference type="SMART" id="SM00226"/>
    </source>
</evidence>
<dbReference type="PANTHER" id="PTHR43428">
    <property type="entry name" value="ARSENATE REDUCTASE"/>
    <property type="match status" value="1"/>
</dbReference>
<name>A0AA87URC5_9MICO</name>
<keyword evidence="4" id="KW-1185">Reference proteome</keyword>
<dbReference type="InterPro" id="IPR036196">
    <property type="entry name" value="Ptyr_pPase_sf"/>
</dbReference>
<proteinExistence type="predicted"/>
<dbReference type="AlphaFoldDB" id="A0AA87URC5"/>
<reference evidence="3 4" key="1">
    <citation type="submission" date="2019-07" db="EMBL/GenBank/DDBJ databases">
        <title>Whole genome shotgun sequence of Agrococcus baldri NBRC 103055.</title>
        <authorList>
            <person name="Hosoyama A."/>
            <person name="Uohara A."/>
            <person name="Ohji S."/>
            <person name="Ichikawa N."/>
        </authorList>
    </citation>
    <scope>NUCLEOTIDE SEQUENCE [LARGE SCALE GENOMIC DNA]</scope>
    <source>
        <strain evidence="3 4">NBRC 103055</strain>
    </source>
</reference>
<dbReference type="Pfam" id="PF21234">
    <property type="entry name" value="Phosphatase-like_N"/>
    <property type="match status" value="1"/>
</dbReference>
<dbReference type="SMART" id="SM00226">
    <property type="entry name" value="LMWPc"/>
    <property type="match status" value="1"/>
</dbReference>
<dbReference type="GO" id="GO:0046685">
    <property type="term" value="P:response to arsenic-containing substance"/>
    <property type="evidence" value="ECO:0007669"/>
    <property type="project" value="UniProtKB-KW"/>
</dbReference>
<dbReference type="InterPro" id="IPR023485">
    <property type="entry name" value="Ptyr_pPase"/>
</dbReference>
<dbReference type="SUPFAM" id="SSF52788">
    <property type="entry name" value="Phosphotyrosine protein phosphatases I"/>
    <property type="match status" value="1"/>
</dbReference>
<dbReference type="PANTHER" id="PTHR43428:SF1">
    <property type="entry name" value="ARSENATE REDUCTASE"/>
    <property type="match status" value="1"/>
</dbReference>
<dbReference type="Pfam" id="PF01451">
    <property type="entry name" value="LMWPc"/>
    <property type="match status" value="1"/>
</dbReference>
<dbReference type="Gene3D" id="3.40.50.2300">
    <property type="match status" value="1"/>
</dbReference>
<dbReference type="Proteomes" id="UP000321749">
    <property type="component" value="Unassembled WGS sequence"/>
</dbReference>
<evidence type="ECO:0000313" key="4">
    <source>
        <dbReference type="Proteomes" id="UP000321749"/>
    </source>
</evidence>
<evidence type="ECO:0000313" key="3">
    <source>
        <dbReference type="EMBL" id="GEK79335.1"/>
    </source>
</evidence>
<sequence>MTQRPAVSGAALDVAAANARVMQLKALADPLSLQVLSVAATRGAVQRDALNEALEASTSDLAAAIAGLSAAGLLESRLDELSPTPDALVRFGRILTADSRTAPPADPVARGALPPAIERVAADLGYRFSSTFAAETVHRYVGESYDLLRSRASISTHLPSLTARFAAERLGALATARGLVLAGTPEVLFVCVQNAGRSQIAAATLRHLAGTRVHVRTAGSAPASRVHSDIVDLLDEVGIPMAAEFPKPLTDEVVLAADVVVTMGCGDACPVLPGRRYLDWALDDPVGKDREQQRAIRDAIRSKVEGLLDELGVTPR</sequence>
<dbReference type="RefSeq" id="WP_318279061.1">
    <property type="nucleotide sequence ID" value="NZ_BJUU01000003.1"/>
</dbReference>
<dbReference type="InterPro" id="IPR048716">
    <property type="entry name" value="Phosphatase-like_N"/>
</dbReference>